<feature type="compositionally biased region" description="Basic and acidic residues" evidence="1">
    <location>
        <begin position="67"/>
        <end position="76"/>
    </location>
</feature>
<feature type="compositionally biased region" description="Polar residues" evidence="1">
    <location>
        <begin position="36"/>
        <end position="50"/>
    </location>
</feature>
<dbReference type="HOGENOM" id="CLU_1299520_0_0_1"/>
<dbReference type="OrthoDB" id="74178at2759"/>
<proteinExistence type="predicted"/>
<organism evidence="2 3">
    <name type="scientific">Botryotinia fuckeliana (strain T4)</name>
    <name type="common">Noble rot fungus</name>
    <name type="synonym">Botrytis cinerea</name>
    <dbReference type="NCBI Taxonomy" id="999810"/>
    <lineage>
        <taxon>Eukaryota</taxon>
        <taxon>Fungi</taxon>
        <taxon>Dikarya</taxon>
        <taxon>Ascomycota</taxon>
        <taxon>Pezizomycotina</taxon>
        <taxon>Leotiomycetes</taxon>
        <taxon>Helotiales</taxon>
        <taxon>Sclerotiniaceae</taxon>
        <taxon>Botrytis</taxon>
    </lineage>
</organism>
<dbReference type="AlphaFoldDB" id="G2YB06"/>
<dbReference type="InParanoid" id="G2YB06"/>
<feature type="region of interest" description="Disordered" evidence="1">
    <location>
        <begin position="180"/>
        <end position="212"/>
    </location>
</feature>
<feature type="compositionally biased region" description="Low complexity" evidence="1">
    <location>
        <begin position="55"/>
        <end position="66"/>
    </location>
</feature>
<feature type="region of interest" description="Disordered" evidence="1">
    <location>
        <begin position="32"/>
        <end position="148"/>
    </location>
</feature>
<evidence type="ECO:0000313" key="2">
    <source>
        <dbReference type="EMBL" id="CCD34397.1"/>
    </source>
</evidence>
<feature type="compositionally biased region" description="Polar residues" evidence="1">
    <location>
        <begin position="110"/>
        <end position="120"/>
    </location>
</feature>
<protein>
    <submittedName>
        <fullName evidence="2">Uncharacterized protein</fullName>
    </submittedName>
</protein>
<evidence type="ECO:0000313" key="3">
    <source>
        <dbReference type="Proteomes" id="UP000008177"/>
    </source>
</evidence>
<dbReference type="EMBL" id="FQ790309">
    <property type="protein sequence ID" value="CCD34397.1"/>
    <property type="molecule type" value="Genomic_DNA"/>
</dbReference>
<sequence>MTSPAKQGSSRWGFLSQAVGGLESRLDILLAEGQEGQANKPTPAAGNTSAAKPEAAISRSASNSSRTNDRLQERLARAVAAKNAQKAGAQSTSSNVPSRTGSPITVGESPRQSLDATSNLGGDEATKRVSQDLGSTTIANASELDTLTVEVQSSAPIVEPTTEITTESQQASPNVVAALKAEPTSRLSTDSTTSSIPRVSIDSIPHRIQGSD</sequence>
<feature type="compositionally biased region" description="Low complexity" evidence="1">
    <location>
        <begin position="184"/>
        <end position="195"/>
    </location>
</feature>
<gene>
    <name evidence="2" type="ORF">BofuT4_P025950.1</name>
</gene>
<feature type="compositionally biased region" description="Polar residues" evidence="1">
    <location>
        <begin position="132"/>
        <end position="148"/>
    </location>
</feature>
<evidence type="ECO:0000256" key="1">
    <source>
        <dbReference type="SAM" id="MobiDB-lite"/>
    </source>
</evidence>
<reference evidence="3" key="1">
    <citation type="journal article" date="2011" name="PLoS Genet.">
        <title>Genomic analysis of the necrotrophic fungal pathogens Sclerotinia sclerotiorum and Botrytis cinerea.</title>
        <authorList>
            <person name="Amselem J."/>
            <person name="Cuomo C.A."/>
            <person name="van Kan J.A."/>
            <person name="Viaud M."/>
            <person name="Benito E.P."/>
            <person name="Couloux A."/>
            <person name="Coutinho P.M."/>
            <person name="de Vries R.P."/>
            <person name="Dyer P.S."/>
            <person name="Fillinger S."/>
            <person name="Fournier E."/>
            <person name="Gout L."/>
            <person name="Hahn M."/>
            <person name="Kohn L."/>
            <person name="Lapalu N."/>
            <person name="Plummer K.M."/>
            <person name="Pradier J.M."/>
            <person name="Quevillon E."/>
            <person name="Sharon A."/>
            <person name="Simon A."/>
            <person name="ten Have A."/>
            <person name="Tudzynski B."/>
            <person name="Tudzynski P."/>
            <person name="Wincker P."/>
            <person name="Andrew M."/>
            <person name="Anthouard V."/>
            <person name="Beever R.E."/>
            <person name="Beffa R."/>
            <person name="Benoit I."/>
            <person name="Bouzid O."/>
            <person name="Brault B."/>
            <person name="Chen Z."/>
            <person name="Choquer M."/>
            <person name="Collemare J."/>
            <person name="Cotton P."/>
            <person name="Danchin E.G."/>
            <person name="Da Silva C."/>
            <person name="Gautier A."/>
            <person name="Giraud C."/>
            <person name="Giraud T."/>
            <person name="Gonzalez C."/>
            <person name="Grossetete S."/>
            <person name="Guldener U."/>
            <person name="Henrissat B."/>
            <person name="Howlett B.J."/>
            <person name="Kodira C."/>
            <person name="Kretschmer M."/>
            <person name="Lappartient A."/>
            <person name="Leroch M."/>
            <person name="Levis C."/>
            <person name="Mauceli E."/>
            <person name="Neuveglise C."/>
            <person name="Oeser B."/>
            <person name="Pearson M."/>
            <person name="Poulain J."/>
            <person name="Poussereau N."/>
            <person name="Quesneville H."/>
            <person name="Rascle C."/>
            <person name="Schumacher J."/>
            <person name="Segurens B."/>
            <person name="Sexton A."/>
            <person name="Silva E."/>
            <person name="Sirven C."/>
            <person name="Soanes D.M."/>
            <person name="Talbot N.J."/>
            <person name="Templeton M."/>
            <person name="Yandava C."/>
            <person name="Yarden O."/>
            <person name="Zeng Q."/>
            <person name="Rollins J.A."/>
            <person name="Lebrun M.H."/>
            <person name="Dickman M."/>
        </authorList>
    </citation>
    <scope>NUCLEOTIDE SEQUENCE [LARGE SCALE GENOMIC DNA]</scope>
    <source>
        <strain evidence="3">T4</strain>
    </source>
</reference>
<dbReference type="STRING" id="999810.G2YB06"/>
<accession>G2YB06</accession>
<name>G2YB06_BOTF4</name>
<feature type="compositionally biased region" description="Low complexity" evidence="1">
    <location>
        <begin position="77"/>
        <end position="90"/>
    </location>
</feature>
<dbReference type="Proteomes" id="UP000008177">
    <property type="component" value="Unplaced contigs"/>
</dbReference>
<feature type="compositionally biased region" description="Polar residues" evidence="1">
    <location>
        <begin position="91"/>
        <end position="103"/>
    </location>
</feature>